<dbReference type="Pfam" id="PF01272">
    <property type="entry name" value="GreA_GreB"/>
    <property type="match status" value="1"/>
</dbReference>
<dbReference type="PANTHER" id="PTHR30437">
    <property type="entry name" value="TRANSCRIPTION ELONGATION FACTOR GREA"/>
    <property type="match status" value="1"/>
</dbReference>
<keyword evidence="7" id="KW-0175">Coiled coil</keyword>
<dbReference type="PIRSF" id="PIRSF006092">
    <property type="entry name" value="GreA_GreB"/>
    <property type="match status" value="1"/>
</dbReference>
<dbReference type="PANTHER" id="PTHR30437:SF4">
    <property type="entry name" value="TRANSCRIPTION ELONGATION FACTOR GREA"/>
    <property type="match status" value="1"/>
</dbReference>
<gene>
    <name evidence="10" type="ORF">EDC27_2804</name>
</gene>
<comment type="caution">
    <text evidence="10">The sequence shown here is derived from an EMBL/GenBank/DDBJ whole genome shotgun (WGS) entry which is preliminary data.</text>
</comment>
<protein>
    <recommendedName>
        <fullName evidence="2">Transcription elongation factor GreA</fullName>
    </recommendedName>
    <alternativeName>
        <fullName evidence="6">Transcript cleavage factor GreA</fullName>
    </alternativeName>
</protein>
<dbReference type="InterPro" id="IPR036953">
    <property type="entry name" value="GreA/GreB_C_sf"/>
</dbReference>
<sequence>MEKVPITRQGFRKLYAQLIYLRRVVRPRVLEELQEARLYGVKIDNQQYLLAREQHRMLQREIDDLQAKISQCEIVVGGKFLVRRVTFGARIAVLNMDTGQVYHFQMVGPFESDVRNGKLSIDSPVGRGLMGRNPGEEITVLTPAGERTYRILHVDF</sequence>
<evidence type="ECO:0000256" key="2">
    <source>
        <dbReference type="ARBA" id="ARBA00013729"/>
    </source>
</evidence>
<dbReference type="OrthoDB" id="9808774at2"/>
<dbReference type="SUPFAM" id="SSF46557">
    <property type="entry name" value="GreA transcript cleavage protein, N-terminal domain"/>
    <property type="match status" value="1"/>
</dbReference>
<evidence type="ECO:0000256" key="4">
    <source>
        <dbReference type="ARBA" id="ARBA00023125"/>
    </source>
</evidence>
<dbReference type="AlphaFoldDB" id="A0A3N1UN87"/>
<comment type="similarity">
    <text evidence="1">Belongs to the GreA/GreB family.</text>
</comment>
<keyword evidence="4" id="KW-0238">DNA-binding</keyword>
<dbReference type="Gene3D" id="3.10.50.30">
    <property type="entry name" value="Transcription elongation factor, GreA/GreB, C-terminal domain"/>
    <property type="match status" value="1"/>
</dbReference>
<dbReference type="InterPro" id="IPR001437">
    <property type="entry name" value="Tscrpt_elong_fac_GreA/B_C"/>
</dbReference>
<evidence type="ECO:0000256" key="6">
    <source>
        <dbReference type="ARBA" id="ARBA00030776"/>
    </source>
</evidence>
<evidence type="ECO:0000256" key="3">
    <source>
        <dbReference type="ARBA" id="ARBA00023015"/>
    </source>
</evidence>
<evidence type="ECO:0000256" key="7">
    <source>
        <dbReference type="SAM" id="Coils"/>
    </source>
</evidence>
<evidence type="ECO:0000313" key="11">
    <source>
        <dbReference type="Proteomes" id="UP000276223"/>
    </source>
</evidence>
<proteinExistence type="inferred from homology"/>
<reference evidence="10 11" key="1">
    <citation type="submission" date="2018-11" db="EMBL/GenBank/DDBJ databases">
        <title>Genomic Encyclopedia of Type Strains, Phase IV (KMG-IV): sequencing the most valuable type-strain genomes for metagenomic binning, comparative biology and taxonomic classification.</title>
        <authorList>
            <person name="Goeker M."/>
        </authorList>
    </citation>
    <scope>NUCLEOTIDE SEQUENCE [LARGE SCALE GENOMIC DNA]</scope>
    <source>
        <strain evidence="10 11">DSM 22027</strain>
    </source>
</reference>
<dbReference type="GO" id="GO:0032784">
    <property type="term" value="P:regulation of DNA-templated transcription elongation"/>
    <property type="evidence" value="ECO:0007669"/>
    <property type="project" value="InterPro"/>
</dbReference>
<dbReference type="InterPro" id="IPR023459">
    <property type="entry name" value="Tscrpt_elong_fac_GreA/B_fam"/>
</dbReference>
<dbReference type="Pfam" id="PF03449">
    <property type="entry name" value="GreA_GreB_N"/>
    <property type="match status" value="1"/>
</dbReference>
<keyword evidence="5" id="KW-0804">Transcription</keyword>
<dbReference type="EMBL" id="RJVA01000015">
    <property type="protein sequence ID" value="ROQ90190.1"/>
    <property type="molecule type" value="Genomic_DNA"/>
</dbReference>
<accession>A0A3N1UN87</accession>
<keyword evidence="10" id="KW-0251">Elongation factor</keyword>
<dbReference type="InterPro" id="IPR036805">
    <property type="entry name" value="Tscrpt_elong_fac_GreA/B_N_sf"/>
</dbReference>
<keyword evidence="10" id="KW-0648">Protein biosynthesis</keyword>
<feature type="domain" description="Transcription elongation factor GreA/GreB C-terminal" evidence="8">
    <location>
        <begin position="84"/>
        <end position="155"/>
    </location>
</feature>
<evidence type="ECO:0000313" key="10">
    <source>
        <dbReference type="EMBL" id="ROQ90190.1"/>
    </source>
</evidence>
<feature type="coiled-coil region" evidence="7">
    <location>
        <begin position="48"/>
        <end position="75"/>
    </location>
</feature>
<feature type="domain" description="Transcription elongation factor GreA/GreB N-terminal" evidence="9">
    <location>
        <begin position="4"/>
        <end position="74"/>
    </location>
</feature>
<dbReference type="SUPFAM" id="SSF54534">
    <property type="entry name" value="FKBP-like"/>
    <property type="match status" value="1"/>
</dbReference>
<dbReference type="Gene3D" id="1.10.287.180">
    <property type="entry name" value="Transcription elongation factor, GreA/GreB, N-terminal domain"/>
    <property type="match status" value="1"/>
</dbReference>
<dbReference type="GO" id="GO:0070063">
    <property type="term" value="F:RNA polymerase binding"/>
    <property type="evidence" value="ECO:0007669"/>
    <property type="project" value="InterPro"/>
</dbReference>
<evidence type="ECO:0000259" key="9">
    <source>
        <dbReference type="Pfam" id="PF03449"/>
    </source>
</evidence>
<dbReference type="FunFam" id="1.10.287.180:FF:000001">
    <property type="entry name" value="Transcription elongation factor GreA"/>
    <property type="match status" value="1"/>
</dbReference>
<dbReference type="InterPro" id="IPR022691">
    <property type="entry name" value="Tscrpt_elong_fac_GreA/B_N"/>
</dbReference>
<dbReference type="FunFam" id="3.10.50.30:FF:000001">
    <property type="entry name" value="Transcription elongation factor GreA"/>
    <property type="match status" value="1"/>
</dbReference>
<dbReference type="RefSeq" id="WP_123291251.1">
    <property type="nucleotide sequence ID" value="NZ_RJVA01000015.1"/>
</dbReference>
<keyword evidence="11" id="KW-1185">Reference proteome</keyword>
<dbReference type="GO" id="GO:0003746">
    <property type="term" value="F:translation elongation factor activity"/>
    <property type="evidence" value="ECO:0007669"/>
    <property type="project" value="UniProtKB-KW"/>
</dbReference>
<organism evidence="10 11">
    <name type="scientific">Desulfosoma caldarium</name>
    <dbReference type="NCBI Taxonomy" id="610254"/>
    <lineage>
        <taxon>Bacteria</taxon>
        <taxon>Pseudomonadati</taxon>
        <taxon>Thermodesulfobacteriota</taxon>
        <taxon>Syntrophobacteria</taxon>
        <taxon>Syntrophobacterales</taxon>
        <taxon>Syntrophobacteraceae</taxon>
        <taxon>Desulfosoma</taxon>
    </lineage>
</organism>
<dbReference type="GO" id="GO:0006354">
    <property type="term" value="P:DNA-templated transcription elongation"/>
    <property type="evidence" value="ECO:0007669"/>
    <property type="project" value="TreeGrafter"/>
</dbReference>
<dbReference type="GO" id="GO:0003677">
    <property type="term" value="F:DNA binding"/>
    <property type="evidence" value="ECO:0007669"/>
    <property type="project" value="UniProtKB-KW"/>
</dbReference>
<dbReference type="Proteomes" id="UP000276223">
    <property type="component" value="Unassembled WGS sequence"/>
</dbReference>
<evidence type="ECO:0000256" key="1">
    <source>
        <dbReference type="ARBA" id="ARBA00008213"/>
    </source>
</evidence>
<keyword evidence="3" id="KW-0805">Transcription regulation</keyword>
<evidence type="ECO:0000256" key="5">
    <source>
        <dbReference type="ARBA" id="ARBA00023163"/>
    </source>
</evidence>
<evidence type="ECO:0000259" key="8">
    <source>
        <dbReference type="Pfam" id="PF01272"/>
    </source>
</evidence>
<name>A0A3N1UN87_9BACT</name>